<feature type="region of interest" description="Disordered" evidence="1">
    <location>
        <begin position="66"/>
        <end position="85"/>
    </location>
</feature>
<dbReference type="OrthoDB" id="1954318at2"/>
<dbReference type="KEGG" id="cpas:Clopa_3372"/>
<evidence type="ECO:0000256" key="1">
    <source>
        <dbReference type="SAM" id="MobiDB-lite"/>
    </source>
</evidence>
<protein>
    <recommendedName>
        <fullName evidence="4">Phage protein, HK97 gp10 family</fullName>
    </recommendedName>
</protein>
<name>R4K6J0_CLOPA</name>
<organism evidence="2 3">
    <name type="scientific">Clostridium pasteurianum BC1</name>
    <dbReference type="NCBI Taxonomy" id="86416"/>
    <lineage>
        <taxon>Bacteria</taxon>
        <taxon>Bacillati</taxon>
        <taxon>Bacillota</taxon>
        <taxon>Clostridia</taxon>
        <taxon>Eubacteriales</taxon>
        <taxon>Clostridiaceae</taxon>
        <taxon>Clostridium</taxon>
    </lineage>
</organism>
<dbReference type="HOGENOM" id="CLU_1783513_0_0_9"/>
<evidence type="ECO:0008006" key="4">
    <source>
        <dbReference type="Google" id="ProtNLM"/>
    </source>
</evidence>
<dbReference type="PATRIC" id="fig|86416.3.peg.3366"/>
<sequence length="145" mass="15728">MSDTEWTQIEGLAELEKNFDKALKEMGVINNKAFTDITLDLLGKSVKEAPVDLGDLRGSGSATINGTTVATGNKEGGINPGGNAQDEEIMQGTVGFSEPYAVKQHEHLEYQHPKGGKAKYLEDPFKANSQNYIDHIAQANRDHLG</sequence>
<reference evidence="2 3" key="1">
    <citation type="submission" date="2012-01" db="EMBL/GenBank/DDBJ databases">
        <title>Complete sequence of chromosome of Clostridium pasteurianum BC1.</title>
        <authorList>
            <consortium name="US DOE Joint Genome Institute"/>
            <person name="Lucas S."/>
            <person name="Han J."/>
            <person name="Lapidus A."/>
            <person name="Cheng J.-F."/>
            <person name="Goodwin L."/>
            <person name="Pitluck S."/>
            <person name="Peters L."/>
            <person name="Mikhailova N."/>
            <person name="Teshima H."/>
            <person name="Detter J.C."/>
            <person name="Han C."/>
            <person name="Tapia R."/>
            <person name="Land M."/>
            <person name="Hauser L."/>
            <person name="Kyrpides N."/>
            <person name="Ivanova N."/>
            <person name="Pagani I."/>
            <person name="Dunn J."/>
            <person name="Taghavi S."/>
            <person name="Francis A."/>
            <person name="van der Lelie D."/>
            <person name="Woyke T."/>
        </authorList>
    </citation>
    <scope>NUCLEOTIDE SEQUENCE [LARGE SCALE GENOMIC DNA]</scope>
    <source>
        <strain evidence="2 3">BC1</strain>
    </source>
</reference>
<dbReference type="RefSeq" id="WP_015616453.1">
    <property type="nucleotide sequence ID" value="NC_021182.1"/>
</dbReference>
<dbReference type="Proteomes" id="UP000013523">
    <property type="component" value="Chromosome"/>
</dbReference>
<dbReference type="STRING" id="86416.Clopa_3372"/>
<evidence type="ECO:0000313" key="2">
    <source>
        <dbReference type="EMBL" id="AGK98168.1"/>
    </source>
</evidence>
<keyword evidence="3" id="KW-1185">Reference proteome</keyword>
<accession>R4K6J0</accession>
<gene>
    <name evidence="2" type="ORF">Clopa_3372</name>
</gene>
<dbReference type="AlphaFoldDB" id="R4K6J0"/>
<evidence type="ECO:0000313" key="3">
    <source>
        <dbReference type="Proteomes" id="UP000013523"/>
    </source>
</evidence>
<dbReference type="eggNOG" id="ENOG50337QY">
    <property type="taxonomic scope" value="Bacteria"/>
</dbReference>
<dbReference type="EMBL" id="CP003261">
    <property type="protein sequence ID" value="AGK98168.1"/>
    <property type="molecule type" value="Genomic_DNA"/>
</dbReference>
<proteinExistence type="predicted"/>